<dbReference type="AlphaFoldDB" id="A0A0A9AS78"/>
<name>A0A0A9AS78_ARUDO</name>
<protein>
    <submittedName>
        <fullName evidence="2">Uncharacterized protein</fullName>
    </submittedName>
</protein>
<organism evidence="2">
    <name type="scientific">Arundo donax</name>
    <name type="common">Giant reed</name>
    <name type="synonym">Donax arundinaceus</name>
    <dbReference type="NCBI Taxonomy" id="35708"/>
    <lineage>
        <taxon>Eukaryota</taxon>
        <taxon>Viridiplantae</taxon>
        <taxon>Streptophyta</taxon>
        <taxon>Embryophyta</taxon>
        <taxon>Tracheophyta</taxon>
        <taxon>Spermatophyta</taxon>
        <taxon>Magnoliopsida</taxon>
        <taxon>Liliopsida</taxon>
        <taxon>Poales</taxon>
        <taxon>Poaceae</taxon>
        <taxon>PACMAD clade</taxon>
        <taxon>Arundinoideae</taxon>
        <taxon>Arundineae</taxon>
        <taxon>Arundo</taxon>
    </lineage>
</organism>
<proteinExistence type="predicted"/>
<evidence type="ECO:0000313" key="2">
    <source>
        <dbReference type="EMBL" id="JAD53986.1"/>
    </source>
</evidence>
<feature type="compositionally biased region" description="Low complexity" evidence="1">
    <location>
        <begin position="1"/>
        <end position="18"/>
    </location>
</feature>
<dbReference type="EMBL" id="GBRH01243909">
    <property type="protein sequence ID" value="JAD53986.1"/>
    <property type="molecule type" value="Transcribed_RNA"/>
</dbReference>
<evidence type="ECO:0000256" key="1">
    <source>
        <dbReference type="SAM" id="MobiDB-lite"/>
    </source>
</evidence>
<accession>A0A0A9AS78</accession>
<reference evidence="2" key="2">
    <citation type="journal article" date="2015" name="Data Brief">
        <title>Shoot transcriptome of the giant reed, Arundo donax.</title>
        <authorList>
            <person name="Barrero R.A."/>
            <person name="Guerrero F.D."/>
            <person name="Moolhuijzen P."/>
            <person name="Goolsby J.A."/>
            <person name="Tidwell J."/>
            <person name="Bellgard S.E."/>
            <person name="Bellgard M.I."/>
        </authorList>
    </citation>
    <scope>NUCLEOTIDE SEQUENCE</scope>
    <source>
        <tissue evidence="2">Shoot tissue taken approximately 20 cm above the soil surface</tissue>
    </source>
</reference>
<feature type="compositionally biased region" description="Polar residues" evidence="1">
    <location>
        <begin position="21"/>
        <end position="30"/>
    </location>
</feature>
<reference evidence="2" key="1">
    <citation type="submission" date="2014-09" db="EMBL/GenBank/DDBJ databases">
        <authorList>
            <person name="Magalhaes I.L.F."/>
            <person name="Oliveira U."/>
            <person name="Santos F.R."/>
            <person name="Vidigal T.H.D.A."/>
            <person name="Brescovit A.D."/>
            <person name="Santos A.J."/>
        </authorList>
    </citation>
    <scope>NUCLEOTIDE SEQUENCE</scope>
    <source>
        <tissue evidence="2">Shoot tissue taken approximately 20 cm above the soil surface</tissue>
    </source>
</reference>
<sequence>MARTAATGVVSSAATAPAMSSRLTSATISS</sequence>
<feature type="region of interest" description="Disordered" evidence="1">
    <location>
        <begin position="1"/>
        <end position="30"/>
    </location>
</feature>